<dbReference type="Proteomes" id="UP001301728">
    <property type="component" value="Unassembled WGS sequence"/>
</dbReference>
<comment type="caution">
    <text evidence="1">The sequence shown here is derived from an EMBL/GenBank/DDBJ whole genome shotgun (WGS) entry which is preliminary data.</text>
</comment>
<proteinExistence type="predicted"/>
<reference evidence="1 2" key="1">
    <citation type="submission" date="2023-12" db="EMBL/GenBank/DDBJ databases">
        <title>Baltic Sea Cyanobacteria.</title>
        <authorList>
            <person name="Delbaje E."/>
            <person name="Fewer D.P."/>
            <person name="Shishido T.K."/>
        </authorList>
    </citation>
    <scope>NUCLEOTIDE SEQUENCE [LARGE SCALE GENOMIC DNA]</scope>
    <source>
        <strain evidence="1 2">CCNP 1315</strain>
    </source>
</reference>
<dbReference type="RefSeq" id="WP_323219603.1">
    <property type="nucleotide sequence ID" value="NZ_JAYGHT010000146.1"/>
</dbReference>
<protein>
    <submittedName>
        <fullName evidence="1">Uncharacterized protein</fullName>
    </submittedName>
</protein>
<evidence type="ECO:0000313" key="1">
    <source>
        <dbReference type="EMBL" id="MEA5522116.1"/>
    </source>
</evidence>
<dbReference type="EMBL" id="JAYGHT010000146">
    <property type="protein sequence ID" value="MEA5522116.1"/>
    <property type="molecule type" value="Genomic_DNA"/>
</dbReference>
<accession>A0ABU5U4J7</accession>
<keyword evidence="2" id="KW-1185">Reference proteome</keyword>
<name>A0ABU5U4J7_9CYAN</name>
<sequence length="55" mass="6107">MTAIAVSITRSLNLPGTVQAYSSEKYNHSFVMVLEDFGAISLQQIIHNSDFNFSL</sequence>
<gene>
    <name evidence="1" type="ORF">VB854_24555</name>
</gene>
<organism evidence="1 2">
    <name type="scientific">Limnoraphis robusta CCNP1315</name>
    <dbReference type="NCBI Taxonomy" id="3110306"/>
    <lineage>
        <taxon>Bacteria</taxon>
        <taxon>Bacillati</taxon>
        <taxon>Cyanobacteriota</taxon>
        <taxon>Cyanophyceae</taxon>
        <taxon>Oscillatoriophycideae</taxon>
        <taxon>Oscillatoriales</taxon>
        <taxon>Sirenicapillariaceae</taxon>
        <taxon>Limnoraphis</taxon>
    </lineage>
</organism>
<evidence type="ECO:0000313" key="2">
    <source>
        <dbReference type="Proteomes" id="UP001301728"/>
    </source>
</evidence>